<protein>
    <submittedName>
        <fullName evidence="2">Peptidase S24-like protein</fullName>
    </submittedName>
</protein>
<gene>
    <name evidence="2" type="ORF">C7416_104442</name>
</gene>
<accession>A0A2W7PB02</accession>
<comment type="caution">
    <text evidence="2">The sequence shown here is derived from an EMBL/GenBank/DDBJ whole genome shotgun (WGS) entry which is preliminary data.</text>
</comment>
<name>A0A2W7PB02_9BURK</name>
<dbReference type="EMBL" id="QKZN01000004">
    <property type="protein sequence ID" value="PZX29437.1"/>
    <property type="molecule type" value="Genomic_DNA"/>
</dbReference>
<dbReference type="InterPro" id="IPR015927">
    <property type="entry name" value="Peptidase_S24_S26A/B/C"/>
</dbReference>
<proteinExistence type="predicted"/>
<evidence type="ECO:0000313" key="2">
    <source>
        <dbReference type="EMBL" id="PZX29437.1"/>
    </source>
</evidence>
<keyword evidence="3" id="KW-1185">Reference proteome</keyword>
<dbReference type="Pfam" id="PF00717">
    <property type="entry name" value="Peptidase_S24"/>
    <property type="match status" value="1"/>
</dbReference>
<reference evidence="2" key="1">
    <citation type="submission" date="2018-06" db="EMBL/GenBank/DDBJ databases">
        <title>Genomic Encyclopedia of Type Strains, Phase IV (KMG-V): Genome sequencing to study the core and pangenomes of soil and plant-associated prokaryotes.</title>
        <authorList>
            <person name="Whitman W."/>
        </authorList>
    </citation>
    <scope>NUCLEOTIDE SEQUENCE [LARGE SCALE GENOMIC DNA]</scope>
    <source>
        <strain evidence="2">MLR2-44</strain>
    </source>
</reference>
<evidence type="ECO:0000313" key="3">
    <source>
        <dbReference type="Proteomes" id="UP000249638"/>
    </source>
</evidence>
<dbReference type="SUPFAM" id="SSF51306">
    <property type="entry name" value="LexA/Signal peptidase"/>
    <property type="match status" value="1"/>
</dbReference>
<dbReference type="InterPro" id="IPR039418">
    <property type="entry name" value="LexA-like"/>
</dbReference>
<organism evidence="2 3">
    <name type="scientific">Cupriavidus phytorum</name>
    <dbReference type="NCBI Taxonomy" id="3024399"/>
    <lineage>
        <taxon>Bacteria</taxon>
        <taxon>Pseudomonadati</taxon>
        <taxon>Pseudomonadota</taxon>
        <taxon>Betaproteobacteria</taxon>
        <taxon>Burkholderiales</taxon>
        <taxon>Burkholderiaceae</taxon>
        <taxon>Cupriavidus</taxon>
    </lineage>
</organism>
<dbReference type="Gene3D" id="2.10.109.10">
    <property type="entry name" value="Umud Fragment, subunit A"/>
    <property type="match status" value="1"/>
</dbReference>
<dbReference type="CDD" id="cd06529">
    <property type="entry name" value="S24_LexA-like"/>
    <property type="match status" value="1"/>
</dbReference>
<feature type="domain" description="Peptidase S24/S26A/S26B/S26C" evidence="1">
    <location>
        <begin position="10"/>
        <end position="77"/>
    </location>
</feature>
<dbReference type="AlphaFoldDB" id="A0A2W7PB02"/>
<evidence type="ECO:0000259" key="1">
    <source>
        <dbReference type="Pfam" id="PF00717"/>
    </source>
</evidence>
<dbReference type="Proteomes" id="UP000249638">
    <property type="component" value="Unassembled WGS sequence"/>
</dbReference>
<dbReference type="InterPro" id="IPR036286">
    <property type="entry name" value="LexA/Signal_pep-like_sf"/>
</dbReference>
<sequence length="84" mass="9492">MTAPAGAQYSFPEGMKLFVSPDTEALPGKFVIVARENMATFKKLTQVDGELYLEALNPDWPERYQRLQKGDRYIGVVRHAGFDL</sequence>